<dbReference type="GO" id="GO:0016780">
    <property type="term" value="F:phosphotransferase activity, for other substituted phosphate groups"/>
    <property type="evidence" value="ECO:0007669"/>
    <property type="project" value="TreeGrafter"/>
</dbReference>
<feature type="transmembrane region" description="Helical" evidence="2">
    <location>
        <begin position="41"/>
        <end position="65"/>
    </location>
</feature>
<dbReference type="RefSeq" id="WP_016099311.1">
    <property type="nucleotide sequence ID" value="NZ_KB976545.1"/>
</dbReference>
<evidence type="ECO:0000259" key="3">
    <source>
        <dbReference type="Pfam" id="PF02397"/>
    </source>
</evidence>
<dbReference type="AlphaFoldDB" id="A0A9W5VIS4"/>
<comment type="similarity">
    <text evidence="1">Belongs to the bacterial sugar transferase family.</text>
</comment>
<evidence type="ECO:0000313" key="4">
    <source>
        <dbReference type="EMBL" id="EOP80282.1"/>
    </source>
</evidence>
<evidence type="ECO:0000256" key="1">
    <source>
        <dbReference type="ARBA" id="ARBA00006464"/>
    </source>
</evidence>
<reference evidence="4 5" key="1">
    <citation type="submission" date="2012-12" db="EMBL/GenBank/DDBJ databases">
        <title>The Genome Sequence of Bacillus cereus HuB4-4.</title>
        <authorList>
            <consortium name="The Broad Institute Genome Sequencing Platform"/>
            <consortium name="The Broad Institute Genome Sequencing Center for Infectious Disease"/>
            <person name="Feldgarden M."/>
            <person name="Van der Auwera G.A."/>
            <person name="Mahillon J."/>
            <person name="Duprez V."/>
            <person name="Timmery S."/>
            <person name="Mattelet C."/>
            <person name="Dierick K."/>
            <person name="Sun M."/>
            <person name="Yu Z."/>
            <person name="Zhu L."/>
            <person name="Hu X."/>
            <person name="Shank E.B."/>
            <person name="Swiecicka I."/>
            <person name="Hansen B.M."/>
            <person name="Andrup L."/>
            <person name="Walker B."/>
            <person name="Young S.K."/>
            <person name="Zeng Q."/>
            <person name="Gargeya S."/>
            <person name="Fitzgerald M."/>
            <person name="Haas B."/>
            <person name="Abouelleil A."/>
            <person name="Alvarado L."/>
            <person name="Arachchi H.M."/>
            <person name="Berlin A.M."/>
            <person name="Chapman S.B."/>
            <person name="Dewar J."/>
            <person name="Goldberg J."/>
            <person name="Griggs A."/>
            <person name="Gujja S."/>
            <person name="Hansen M."/>
            <person name="Howarth C."/>
            <person name="Imamovic A."/>
            <person name="Larimer J."/>
            <person name="McCowan C."/>
            <person name="Murphy C."/>
            <person name="Neiman D."/>
            <person name="Pearson M."/>
            <person name="Priest M."/>
            <person name="Roberts A."/>
            <person name="Saif S."/>
            <person name="Shea T."/>
            <person name="Sisk P."/>
            <person name="Sykes S."/>
            <person name="Wortman J."/>
            <person name="Nusbaum C."/>
            <person name="Birren B."/>
        </authorList>
    </citation>
    <scope>NUCLEOTIDE SEQUENCE [LARGE SCALE GENOMIC DNA]</scope>
    <source>
        <strain evidence="4 5">HuB4-4</strain>
    </source>
</reference>
<dbReference type="Proteomes" id="UP000014009">
    <property type="component" value="Unassembled WGS sequence"/>
</dbReference>
<evidence type="ECO:0000313" key="5">
    <source>
        <dbReference type="Proteomes" id="UP000014009"/>
    </source>
</evidence>
<protein>
    <recommendedName>
        <fullName evidence="3">Bacterial sugar transferase domain-containing protein</fullName>
    </recommendedName>
</protein>
<accession>A0A9W5VIS4</accession>
<feature type="domain" description="Bacterial sugar transferase" evidence="3">
    <location>
        <begin position="39"/>
        <end position="232"/>
    </location>
</feature>
<proteinExistence type="inferred from homology"/>
<keyword evidence="2" id="KW-0472">Membrane</keyword>
<gene>
    <name evidence="4" type="ORF">IGM_05979</name>
</gene>
<dbReference type="Pfam" id="PF02397">
    <property type="entry name" value="Bac_transf"/>
    <property type="match status" value="1"/>
</dbReference>
<evidence type="ECO:0000256" key="2">
    <source>
        <dbReference type="SAM" id="Phobius"/>
    </source>
</evidence>
<dbReference type="EMBL" id="AHEF01000097">
    <property type="protein sequence ID" value="EOP80282.1"/>
    <property type="molecule type" value="Genomic_DNA"/>
</dbReference>
<keyword evidence="2" id="KW-1133">Transmembrane helix</keyword>
<dbReference type="PANTHER" id="PTHR30576">
    <property type="entry name" value="COLANIC BIOSYNTHESIS UDP-GLUCOSE LIPID CARRIER TRANSFERASE"/>
    <property type="match status" value="1"/>
</dbReference>
<keyword evidence="2" id="KW-0812">Transmembrane</keyword>
<comment type="caution">
    <text evidence="4">The sequence shown here is derived from an EMBL/GenBank/DDBJ whole genome shotgun (WGS) entry which is preliminary data.</text>
</comment>
<organism evidence="4 5">
    <name type="scientific">Bacillus cereus HuB4-4</name>
    <dbReference type="NCBI Taxonomy" id="1053211"/>
    <lineage>
        <taxon>Bacteria</taxon>
        <taxon>Bacillati</taxon>
        <taxon>Bacillota</taxon>
        <taxon>Bacilli</taxon>
        <taxon>Bacillales</taxon>
        <taxon>Bacillaceae</taxon>
        <taxon>Bacillus</taxon>
        <taxon>Bacillus cereus group</taxon>
    </lineage>
</organism>
<name>A0A9W5VIS4_BACCE</name>
<sequence length="234" mass="27459">MNSKLILKKWEYLPDDIRRDAVRKYYNILYKKRFSLLFKRIFDIIVAIFAIVILLPLLIIIGIAIKLDSRGPILFRQVRVTQYGRKFKILKFRTMVQNAEKIGAQVTTKNDNRITRIGFILRKYRFDEFPQLFNILAGDMSFVGTRPEVVKYVERYDSEMMATLLLPAGITSEASIQFKDEEKLLVKATDADFTYINKVLPEKMKYNLNSIKRFSFTGEIKTMIKTLKAVFKKD</sequence>
<dbReference type="PANTHER" id="PTHR30576:SF0">
    <property type="entry name" value="UNDECAPRENYL-PHOSPHATE N-ACETYLGALACTOSAMINYL 1-PHOSPHATE TRANSFERASE-RELATED"/>
    <property type="match status" value="1"/>
</dbReference>
<dbReference type="InterPro" id="IPR003362">
    <property type="entry name" value="Bact_transf"/>
</dbReference>